<evidence type="ECO:0000259" key="2">
    <source>
        <dbReference type="Pfam" id="PF02517"/>
    </source>
</evidence>
<dbReference type="GO" id="GO:0004175">
    <property type="term" value="F:endopeptidase activity"/>
    <property type="evidence" value="ECO:0007669"/>
    <property type="project" value="UniProtKB-ARBA"/>
</dbReference>
<feature type="transmembrane region" description="Helical" evidence="1">
    <location>
        <begin position="71"/>
        <end position="89"/>
    </location>
</feature>
<dbReference type="EMBL" id="CADIKF010000019">
    <property type="protein sequence ID" value="CAB3757754.1"/>
    <property type="molecule type" value="Genomic_DNA"/>
</dbReference>
<dbReference type="Proteomes" id="UP000494329">
    <property type="component" value="Unassembled WGS sequence"/>
</dbReference>
<reference evidence="3 4" key="1">
    <citation type="submission" date="2020-04" db="EMBL/GenBank/DDBJ databases">
        <authorList>
            <person name="De Canck E."/>
        </authorList>
    </citation>
    <scope>NUCLEOTIDE SEQUENCE [LARGE SCALE GENOMIC DNA]</scope>
    <source>
        <strain evidence="3 4">LMG 29739</strain>
    </source>
</reference>
<evidence type="ECO:0000313" key="4">
    <source>
        <dbReference type="Proteomes" id="UP000494329"/>
    </source>
</evidence>
<feature type="transmembrane region" description="Helical" evidence="1">
    <location>
        <begin position="140"/>
        <end position="163"/>
    </location>
</feature>
<organism evidence="3 4">
    <name type="scientific">Paraburkholderia solisilvae</name>
    <dbReference type="NCBI Taxonomy" id="624376"/>
    <lineage>
        <taxon>Bacteria</taxon>
        <taxon>Pseudomonadati</taxon>
        <taxon>Pseudomonadota</taxon>
        <taxon>Betaproteobacteria</taxon>
        <taxon>Burkholderiales</taxon>
        <taxon>Burkholderiaceae</taxon>
        <taxon>Paraburkholderia</taxon>
    </lineage>
</organism>
<dbReference type="InterPro" id="IPR003675">
    <property type="entry name" value="Rce1/LyrA-like_dom"/>
</dbReference>
<evidence type="ECO:0000256" key="1">
    <source>
        <dbReference type="SAM" id="Phobius"/>
    </source>
</evidence>
<keyword evidence="1" id="KW-1133">Transmembrane helix</keyword>
<proteinExistence type="predicted"/>
<name>A0A6J5DW73_9BURK</name>
<accession>A0A6J5DW73</accession>
<feature type="transmembrane region" description="Helical" evidence="1">
    <location>
        <begin position="27"/>
        <end position="59"/>
    </location>
</feature>
<dbReference type="Pfam" id="PF02517">
    <property type="entry name" value="Rce1-like"/>
    <property type="match status" value="1"/>
</dbReference>
<keyword evidence="1" id="KW-0472">Membrane</keyword>
<keyword evidence="1" id="KW-0812">Transmembrane</keyword>
<feature type="domain" description="CAAX prenyl protease 2/Lysostaphin resistance protein A-like" evidence="2">
    <location>
        <begin position="174"/>
        <end position="268"/>
    </location>
</feature>
<dbReference type="GO" id="GO:0080120">
    <property type="term" value="P:CAAX-box protein maturation"/>
    <property type="evidence" value="ECO:0007669"/>
    <property type="project" value="UniProtKB-ARBA"/>
</dbReference>
<keyword evidence="4" id="KW-1185">Reference proteome</keyword>
<sequence>MFVMLWAAIFLAIPATGLIERRTIGVALLVIGYGAALLSGLLGAAAVAAIVVLLALAYAVLPPRKPAVRRAAHAVFIVLGVALILHWVPGFHNPRVIDAERFTADALPFTMYLNLDKPLVAFWLLLMFRWVRGPQNATLALAAGIGGWLLTAAVCLGIAFALRLIVWEPKWPADAWLFLLNNLLLVSVVEEAFFRGYLQGGLARLLDGHRFGKTLAIIIASVLFGLMHLPSGGWLWVLFGAVAGLGYGLAYRFGGLAAAVLAHFALNATHFLFFTYPMLQPRLHGA</sequence>
<feature type="transmembrane region" description="Helical" evidence="1">
    <location>
        <begin position="109"/>
        <end position="128"/>
    </location>
</feature>
<feature type="transmembrane region" description="Helical" evidence="1">
    <location>
        <begin position="215"/>
        <end position="237"/>
    </location>
</feature>
<evidence type="ECO:0000313" key="3">
    <source>
        <dbReference type="EMBL" id="CAB3757754.1"/>
    </source>
</evidence>
<dbReference type="AlphaFoldDB" id="A0A6J5DW73"/>
<protein>
    <recommendedName>
        <fullName evidence="2">CAAX prenyl protease 2/Lysostaphin resistance protein A-like domain-containing protein</fullName>
    </recommendedName>
</protein>
<feature type="transmembrane region" description="Helical" evidence="1">
    <location>
        <begin position="249"/>
        <end position="274"/>
    </location>
</feature>
<dbReference type="RefSeq" id="WP_175111484.1">
    <property type="nucleotide sequence ID" value="NZ_CADIKF010000019.1"/>
</dbReference>
<gene>
    <name evidence="3" type="ORF">LMG29739_02771</name>
</gene>
<feature type="transmembrane region" description="Helical" evidence="1">
    <location>
        <begin position="175"/>
        <end position="194"/>
    </location>
</feature>